<dbReference type="Proteomes" id="UP001281410">
    <property type="component" value="Unassembled WGS sequence"/>
</dbReference>
<protein>
    <submittedName>
        <fullName evidence="2">Uncharacterized protein</fullName>
    </submittedName>
</protein>
<accession>A0AAE0B0I3</accession>
<feature type="region of interest" description="Disordered" evidence="1">
    <location>
        <begin position="1"/>
        <end position="24"/>
    </location>
</feature>
<reference evidence="2" key="1">
    <citation type="journal article" date="2023" name="Plant J.">
        <title>Genome sequences and population genomics provide insights into the demographic history, inbreeding, and mutation load of two 'living fossil' tree species of Dipteronia.</title>
        <authorList>
            <person name="Feng Y."/>
            <person name="Comes H.P."/>
            <person name="Chen J."/>
            <person name="Zhu S."/>
            <person name="Lu R."/>
            <person name="Zhang X."/>
            <person name="Li P."/>
            <person name="Qiu J."/>
            <person name="Olsen K.M."/>
            <person name="Qiu Y."/>
        </authorList>
    </citation>
    <scope>NUCLEOTIDE SEQUENCE</scope>
    <source>
        <strain evidence="2">NBL</strain>
    </source>
</reference>
<evidence type="ECO:0000256" key="1">
    <source>
        <dbReference type="SAM" id="MobiDB-lite"/>
    </source>
</evidence>
<evidence type="ECO:0000313" key="3">
    <source>
        <dbReference type="Proteomes" id="UP001281410"/>
    </source>
</evidence>
<name>A0AAE0B0I3_9ROSI</name>
<keyword evidence="3" id="KW-1185">Reference proteome</keyword>
<dbReference type="EMBL" id="JANJYJ010000002">
    <property type="protein sequence ID" value="KAK3227567.1"/>
    <property type="molecule type" value="Genomic_DNA"/>
</dbReference>
<gene>
    <name evidence="2" type="ORF">Dsin_007429</name>
</gene>
<evidence type="ECO:0000313" key="2">
    <source>
        <dbReference type="EMBL" id="KAK3227567.1"/>
    </source>
</evidence>
<dbReference type="AlphaFoldDB" id="A0AAE0B0I3"/>
<sequence>MMTIKKAESLFKPQLTPTEPPSIINCMDDNGQLNLKSKADSKKDTKKSFVRVYLKTTEVTQLSSNDEIIVPLKETKDTPQMEEDELQCSQTTKDLASPSLYLKGRSIFIFFRALAILKL</sequence>
<proteinExistence type="predicted"/>
<organism evidence="2 3">
    <name type="scientific">Dipteronia sinensis</name>
    <dbReference type="NCBI Taxonomy" id="43782"/>
    <lineage>
        <taxon>Eukaryota</taxon>
        <taxon>Viridiplantae</taxon>
        <taxon>Streptophyta</taxon>
        <taxon>Embryophyta</taxon>
        <taxon>Tracheophyta</taxon>
        <taxon>Spermatophyta</taxon>
        <taxon>Magnoliopsida</taxon>
        <taxon>eudicotyledons</taxon>
        <taxon>Gunneridae</taxon>
        <taxon>Pentapetalae</taxon>
        <taxon>rosids</taxon>
        <taxon>malvids</taxon>
        <taxon>Sapindales</taxon>
        <taxon>Sapindaceae</taxon>
        <taxon>Hippocastanoideae</taxon>
        <taxon>Acereae</taxon>
        <taxon>Dipteronia</taxon>
    </lineage>
</organism>
<comment type="caution">
    <text evidence="2">The sequence shown here is derived from an EMBL/GenBank/DDBJ whole genome shotgun (WGS) entry which is preliminary data.</text>
</comment>